<dbReference type="HAMAP" id="MF_01678">
    <property type="entry name" value="Salvage_MtnA"/>
    <property type="match status" value="1"/>
</dbReference>
<organism evidence="7 8">
    <name type="scientific">Halocaridina rubra</name>
    <name type="common">Hawaiian red shrimp</name>
    <dbReference type="NCBI Taxonomy" id="373956"/>
    <lineage>
        <taxon>Eukaryota</taxon>
        <taxon>Metazoa</taxon>
        <taxon>Ecdysozoa</taxon>
        <taxon>Arthropoda</taxon>
        <taxon>Crustacea</taxon>
        <taxon>Multicrustacea</taxon>
        <taxon>Malacostraca</taxon>
        <taxon>Eumalacostraca</taxon>
        <taxon>Eucarida</taxon>
        <taxon>Decapoda</taxon>
        <taxon>Pleocyemata</taxon>
        <taxon>Caridea</taxon>
        <taxon>Atyoidea</taxon>
        <taxon>Atyidae</taxon>
        <taxon>Halocaridina</taxon>
    </lineage>
</organism>
<dbReference type="NCBIfam" id="TIGR00524">
    <property type="entry name" value="eIF-2B_rel"/>
    <property type="match status" value="1"/>
</dbReference>
<feature type="site" description="Transition state stabilizer" evidence="6">
    <location>
        <position position="164"/>
    </location>
</feature>
<dbReference type="NCBIfam" id="TIGR00512">
    <property type="entry name" value="salvage_mtnA"/>
    <property type="match status" value="1"/>
</dbReference>
<dbReference type="GO" id="GO:0046523">
    <property type="term" value="F:S-methyl-5-thioribose-1-phosphate isomerase activity"/>
    <property type="evidence" value="ECO:0007669"/>
    <property type="project" value="UniProtKB-UniRule"/>
</dbReference>
<dbReference type="Proteomes" id="UP001381693">
    <property type="component" value="Unassembled WGS sequence"/>
</dbReference>
<dbReference type="InterPro" id="IPR005251">
    <property type="entry name" value="IF-M1Pi"/>
</dbReference>
<sequence length="354" mass="37962">MSLEAIVWNGKDLKILDQLLLPEKSEYISVKNVEDGWNVIHKMQVRGAPAIAIVGCLSLAAELVDSSHETSEDLSKAVSDKLAHLVTARPTAVNMKKAASELSDLAQTLCADGMKPEELKKKVVDWCAQMLTDDVTTNRKIGDFGAIAIIEKSGKTKVKLLTHCNTGSLATAGYGTALGVVRSLHSKQQLDHIYCTETRPYNQGCRLTAYELVYESMPATLICDNMGAALMNSVKLDAIVVGADRVASNGDTANKIGTYQLAVAALHHDVPFYVCAPTTSIDLNLACGTEIPIEERPQQEMTHIAGVRIAAPGISCWNPGFDITPASLITGGIVTDLGVFKPSELSGKLKNQSL</sequence>
<keyword evidence="5 6" id="KW-0539">Nucleus</keyword>
<dbReference type="PANTHER" id="PTHR43475:SF1">
    <property type="entry name" value="METHYLTHIORIBOSE-1-PHOSPHATE ISOMERASE"/>
    <property type="match status" value="1"/>
</dbReference>
<evidence type="ECO:0000256" key="2">
    <source>
        <dbReference type="ARBA" id="ARBA00022605"/>
    </source>
</evidence>
<dbReference type="InterPro" id="IPR011559">
    <property type="entry name" value="Initiation_fac_2B_a/b/d"/>
</dbReference>
<evidence type="ECO:0000256" key="5">
    <source>
        <dbReference type="ARBA" id="ARBA00023242"/>
    </source>
</evidence>
<dbReference type="NCBIfam" id="NF004326">
    <property type="entry name" value="PRK05720.1"/>
    <property type="match status" value="1"/>
</dbReference>
<dbReference type="InterPro" id="IPR027363">
    <property type="entry name" value="M1Pi_N"/>
</dbReference>
<comment type="function">
    <text evidence="6">Catalyzes the interconversion of methylthioribose-1-phosphate (MTR-1-P) into methylthioribulose-1-phosphate (MTRu-1-P).</text>
</comment>
<evidence type="ECO:0000313" key="8">
    <source>
        <dbReference type="Proteomes" id="UP001381693"/>
    </source>
</evidence>
<accession>A0AAN9AAV9</accession>
<evidence type="ECO:0000256" key="3">
    <source>
        <dbReference type="ARBA" id="ARBA00023167"/>
    </source>
</evidence>
<dbReference type="GO" id="GO:0019509">
    <property type="term" value="P:L-methionine salvage from methylthioadenosine"/>
    <property type="evidence" value="ECO:0007669"/>
    <property type="project" value="UniProtKB-UniRule"/>
</dbReference>
<evidence type="ECO:0000313" key="7">
    <source>
        <dbReference type="EMBL" id="KAK7076867.1"/>
    </source>
</evidence>
<dbReference type="EMBL" id="JAXCGZ010009526">
    <property type="protein sequence ID" value="KAK7076867.1"/>
    <property type="molecule type" value="Genomic_DNA"/>
</dbReference>
<evidence type="ECO:0000256" key="1">
    <source>
        <dbReference type="ARBA" id="ARBA00022490"/>
    </source>
</evidence>
<evidence type="ECO:0000256" key="4">
    <source>
        <dbReference type="ARBA" id="ARBA00023235"/>
    </source>
</evidence>
<dbReference type="Gene3D" id="1.20.120.420">
    <property type="entry name" value="translation initiation factor eif-2b, domain 1"/>
    <property type="match status" value="1"/>
</dbReference>
<name>A0AAN9AAV9_HALRR</name>
<dbReference type="InterPro" id="IPR037171">
    <property type="entry name" value="NagB/RpiA_transferase-like"/>
</dbReference>
<comment type="subcellular location">
    <subcellularLocation>
        <location evidence="6">Cytoplasm</location>
    </subcellularLocation>
    <subcellularLocation>
        <location evidence="6">Nucleus</location>
    </subcellularLocation>
</comment>
<dbReference type="AlphaFoldDB" id="A0AAN9AAV9"/>
<comment type="caution">
    <text evidence="7">The sequence shown here is derived from an EMBL/GenBank/DDBJ whole genome shotgun (WGS) entry which is preliminary data.</text>
</comment>
<comment type="catalytic activity">
    <reaction evidence="6">
        <text>5-(methylsulfanyl)-alpha-D-ribose 1-phosphate = 5-(methylsulfanyl)-D-ribulose 1-phosphate</text>
        <dbReference type="Rhea" id="RHEA:19989"/>
        <dbReference type="ChEBI" id="CHEBI:58533"/>
        <dbReference type="ChEBI" id="CHEBI:58548"/>
        <dbReference type="EC" id="5.3.1.23"/>
    </reaction>
</comment>
<dbReference type="GO" id="GO:0005634">
    <property type="term" value="C:nucleus"/>
    <property type="evidence" value="ECO:0007669"/>
    <property type="project" value="UniProtKB-SubCell"/>
</dbReference>
<keyword evidence="4 6" id="KW-0413">Isomerase</keyword>
<evidence type="ECO:0000256" key="6">
    <source>
        <dbReference type="HAMAP-Rule" id="MF_03119"/>
    </source>
</evidence>
<gene>
    <name evidence="7" type="primary">MRI1</name>
    <name evidence="7" type="ORF">SK128_016391</name>
</gene>
<keyword evidence="2 6" id="KW-0028">Amino-acid biosynthesis</keyword>
<dbReference type="FunFam" id="1.20.120.420:FF:000003">
    <property type="entry name" value="Methylthioribose-1-phosphate isomerase"/>
    <property type="match status" value="1"/>
</dbReference>
<reference evidence="7 8" key="1">
    <citation type="submission" date="2023-11" db="EMBL/GenBank/DDBJ databases">
        <title>Halocaridina rubra genome assembly.</title>
        <authorList>
            <person name="Smith C."/>
        </authorList>
    </citation>
    <scope>NUCLEOTIDE SEQUENCE [LARGE SCALE GENOMIC DNA]</scope>
    <source>
        <strain evidence="7">EP-1</strain>
        <tissue evidence="7">Whole</tissue>
    </source>
</reference>
<dbReference type="SUPFAM" id="SSF100950">
    <property type="entry name" value="NagB/RpiA/CoA transferase-like"/>
    <property type="match status" value="1"/>
</dbReference>
<dbReference type="GO" id="GO:0005737">
    <property type="term" value="C:cytoplasm"/>
    <property type="evidence" value="ECO:0007669"/>
    <property type="project" value="UniProtKB-SubCell"/>
</dbReference>
<dbReference type="Pfam" id="PF01008">
    <property type="entry name" value="IF-2B"/>
    <property type="match status" value="1"/>
</dbReference>
<protein>
    <recommendedName>
        <fullName evidence="6">Methylthioribose-1-phosphate isomerase</fullName>
        <shortName evidence="6">M1Pi</shortName>
        <shortName evidence="6">MTR-1-P isomerase</shortName>
        <ecNumber evidence="6">5.3.1.23</ecNumber>
    </recommendedName>
    <alternativeName>
        <fullName evidence="6">S-methyl-5-thioribose-1-phosphate isomerase</fullName>
    </alternativeName>
    <alternativeName>
        <fullName evidence="6">Translation initiation factor eIF-2B subunit alpha/beta/delta-like protein</fullName>
    </alternativeName>
</protein>
<keyword evidence="8" id="KW-1185">Reference proteome</keyword>
<keyword evidence="3 6" id="KW-0486">Methionine biosynthesis</keyword>
<comment type="pathway">
    <text evidence="6">Amino-acid biosynthesis; L-methionine biosynthesis via salvage pathway; L-methionine from S-methyl-5-thio-alpha-D-ribose 1-phosphate: step 1/6.</text>
</comment>
<dbReference type="InterPro" id="IPR042529">
    <property type="entry name" value="IF_2B-like_C"/>
</dbReference>
<dbReference type="InterPro" id="IPR000649">
    <property type="entry name" value="IF-2B-related"/>
</dbReference>
<proteinExistence type="inferred from homology"/>
<feature type="active site" description="Proton donor" evidence="6">
    <location>
        <position position="244"/>
    </location>
</feature>
<comment type="similarity">
    <text evidence="6">Belongs to the eIF-2B alpha/beta/delta subunits family. MtnA subfamily.</text>
</comment>
<dbReference type="Gene3D" id="3.40.50.10470">
    <property type="entry name" value="Translation initiation factor eif-2b, domain 2"/>
    <property type="match status" value="1"/>
</dbReference>
<keyword evidence="1 6" id="KW-0963">Cytoplasm</keyword>
<dbReference type="EC" id="5.3.1.23" evidence="6"/>
<dbReference type="FunFam" id="3.40.50.10470:FF:000003">
    <property type="entry name" value="Methylthioribose-1-phosphate isomerase"/>
    <property type="match status" value="1"/>
</dbReference>
<dbReference type="PANTHER" id="PTHR43475">
    <property type="entry name" value="METHYLTHIORIBOSE-1-PHOSPHATE ISOMERASE"/>
    <property type="match status" value="1"/>
</dbReference>